<dbReference type="InterPro" id="IPR050223">
    <property type="entry name" value="D-isomer_2-hydroxyacid_DH"/>
</dbReference>
<dbReference type="PROSITE" id="PS00671">
    <property type="entry name" value="D_2_HYDROXYACID_DH_3"/>
    <property type="match status" value="1"/>
</dbReference>
<dbReference type="InterPro" id="IPR006140">
    <property type="entry name" value="D-isomer_DH_NAD-bd"/>
</dbReference>
<name>A0ABU2LIT3_9ACTN</name>
<dbReference type="SUPFAM" id="SSF52283">
    <property type="entry name" value="Formate/glycerate dehydrogenase catalytic domain-like"/>
    <property type="match status" value="1"/>
</dbReference>
<dbReference type="PANTHER" id="PTHR10996:SF178">
    <property type="entry name" value="2-HYDROXYACID DEHYDROGENASE YGL185C-RELATED"/>
    <property type="match status" value="1"/>
</dbReference>
<proteinExistence type="inferred from homology"/>
<dbReference type="Pfam" id="PF00389">
    <property type="entry name" value="2-Hacid_dh"/>
    <property type="match status" value="1"/>
</dbReference>
<accession>A0ABU2LIT3</accession>
<dbReference type="InterPro" id="IPR029753">
    <property type="entry name" value="D-isomer_DH_CS"/>
</dbReference>
<dbReference type="SUPFAM" id="SSF51735">
    <property type="entry name" value="NAD(P)-binding Rossmann-fold domains"/>
    <property type="match status" value="1"/>
</dbReference>
<keyword evidence="8" id="KW-1185">Reference proteome</keyword>
<comment type="caution">
    <text evidence="7">The sequence shown here is derived from an EMBL/GenBank/DDBJ whole genome shotgun (WGS) entry which is preliminary data.</text>
</comment>
<dbReference type="Proteomes" id="UP001183420">
    <property type="component" value="Unassembled WGS sequence"/>
</dbReference>
<comment type="similarity">
    <text evidence="1 4">Belongs to the D-isomer specific 2-hydroxyacid dehydrogenase family.</text>
</comment>
<organism evidence="7 8">
    <name type="scientific">Streptomyces millisiae</name>
    <dbReference type="NCBI Taxonomy" id="3075542"/>
    <lineage>
        <taxon>Bacteria</taxon>
        <taxon>Bacillati</taxon>
        <taxon>Actinomycetota</taxon>
        <taxon>Actinomycetes</taxon>
        <taxon>Kitasatosporales</taxon>
        <taxon>Streptomycetaceae</taxon>
        <taxon>Streptomyces</taxon>
    </lineage>
</organism>
<keyword evidence="3" id="KW-0520">NAD</keyword>
<dbReference type="CDD" id="cd12167">
    <property type="entry name" value="2-Hacid_dh_8"/>
    <property type="match status" value="1"/>
</dbReference>
<evidence type="ECO:0000256" key="2">
    <source>
        <dbReference type="ARBA" id="ARBA00023002"/>
    </source>
</evidence>
<reference evidence="8" key="1">
    <citation type="submission" date="2023-07" db="EMBL/GenBank/DDBJ databases">
        <title>30 novel species of actinomycetes from the DSMZ collection.</title>
        <authorList>
            <person name="Nouioui I."/>
        </authorList>
    </citation>
    <scope>NUCLEOTIDE SEQUENCE [LARGE SCALE GENOMIC DNA]</scope>
    <source>
        <strain evidence="8">DSM 44918</strain>
    </source>
</reference>
<evidence type="ECO:0000313" key="8">
    <source>
        <dbReference type="Proteomes" id="UP001183420"/>
    </source>
</evidence>
<protein>
    <submittedName>
        <fullName evidence="7">Hydroxyacid dehydrogenase</fullName>
    </submittedName>
</protein>
<evidence type="ECO:0000256" key="3">
    <source>
        <dbReference type="ARBA" id="ARBA00023027"/>
    </source>
</evidence>
<evidence type="ECO:0000256" key="4">
    <source>
        <dbReference type="RuleBase" id="RU003719"/>
    </source>
</evidence>
<dbReference type="PANTHER" id="PTHR10996">
    <property type="entry name" value="2-HYDROXYACID DEHYDROGENASE-RELATED"/>
    <property type="match status" value="1"/>
</dbReference>
<dbReference type="Pfam" id="PF02826">
    <property type="entry name" value="2-Hacid_dh_C"/>
    <property type="match status" value="1"/>
</dbReference>
<evidence type="ECO:0000259" key="6">
    <source>
        <dbReference type="Pfam" id="PF02826"/>
    </source>
</evidence>
<evidence type="ECO:0000259" key="5">
    <source>
        <dbReference type="Pfam" id="PF00389"/>
    </source>
</evidence>
<dbReference type="EMBL" id="JAVREM010000002">
    <property type="protein sequence ID" value="MDT0317494.1"/>
    <property type="molecule type" value="Genomic_DNA"/>
</dbReference>
<gene>
    <name evidence="7" type="ORF">RNC47_03970</name>
</gene>
<evidence type="ECO:0000313" key="7">
    <source>
        <dbReference type="EMBL" id="MDT0317494.1"/>
    </source>
</evidence>
<feature type="domain" description="D-isomer specific 2-hydroxyacid dehydrogenase NAD-binding" evidence="6">
    <location>
        <begin position="109"/>
        <end position="286"/>
    </location>
</feature>
<dbReference type="InterPro" id="IPR036291">
    <property type="entry name" value="NAD(P)-bd_dom_sf"/>
</dbReference>
<feature type="domain" description="D-isomer specific 2-hydroxyacid dehydrogenase catalytic" evidence="5">
    <location>
        <begin position="31"/>
        <end position="316"/>
    </location>
</feature>
<sequence>MAADLPGRLFSPTQWDRLRKLAELRESTVLTEFHSPAAREVLAETEVLITGWGSPVLDEAALDAAPRLRAVLHAAGSVKSHVSPGCWRRGIPVTTAAGANAEPVAEYTLAMILLALKRVRAATARYRERRAYVDVLREFPGVGNHGRRVGLVGASRIGRRVVELLRPFSFDVALADPYLTEAEGRELGVRLLPLDELLARCELVSLHAPAIPETREMIDRRRLALLPDGAVLVNTARGSLVEQDALVAELVSGRIEAVLDVTEPEVLPPDSPLYTLENVWLTPHLAGAQGGELYRLADVVLDELARLNSGLPLVNVVRETDLARMA</sequence>
<dbReference type="RefSeq" id="WP_311595609.1">
    <property type="nucleotide sequence ID" value="NZ_JAVREM010000002.1"/>
</dbReference>
<evidence type="ECO:0000256" key="1">
    <source>
        <dbReference type="ARBA" id="ARBA00005854"/>
    </source>
</evidence>
<dbReference type="Gene3D" id="3.40.50.720">
    <property type="entry name" value="NAD(P)-binding Rossmann-like Domain"/>
    <property type="match status" value="2"/>
</dbReference>
<dbReference type="InterPro" id="IPR006139">
    <property type="entry name" value="D-isomer_2_OHA_DH_cat_dom"/>
</dbReference>
<keyword evidence="2 4" id="KW-0560">Oxidoreductase</keyword>